<keyword evidence="3" id="KW-1185">Reference proteome</keyword>
<dbReference type="EMBL" id="JBHTOI010000038">
    <property type="protein sequence ID" value="MFD1418297.1"/>
    <property type="molecule type" value="Genomic_DNA"/>
</dbReference>
<evidence type="ECO:0000313" key="2">
    <source>
        <dbReference type="EMBL" id="MFD1418297.1"/>
    </source>
</evidence>
<feature type="chain" id="PRO_5045693826" description="DUF4352 domain-containing protein" evidence="1">
    <location>
        <begin position="25"/>
        <end position="143"/>
    </location>
</feature>
<dbReference type="RefSeq" id="WP_125677594.1">
    <property type="nucleotide sequence ID" value="NZ_JBHTOI010000038.1"/>
</dbReference>
<dbReference type="PROSITE" id="PS51257">
    <property type="entry name" value="PROKAR_LIPOPROTEIN"/>
    <property type="match status" value="1"/>
</dbReference>
<evidence type="ECO:0000256" key="1">
    <source>
        <dbReference type="SAM" id="SignalP"/>
    </source>
</evidence>
<keyword evidence="1" id="KW-0732">Signal</keyword>
<name>A0ABW4BV18_9LACO</name>
<reference evidence="3" key="1">
    <citation type="journal article" date="2019" name="Int. J. Syst. Evol. Microbiol.">
        <title>The Global Catalogue of Microorganisms (GCM) 10K type strain sequencing project: providing services to taxonomists for standard genome sequencing and annotation.</title>
        <authorList>
            <consortium name="The Broad Institute Genomics Platform"/>
            <consortium name="The Broad Institute Genome Sequencing Center for Infectious Disease"/>
            <person name="Wu L."/>
            <person name="Ma J."/>
        </authorList>
    </citation>
    <scope>NUCLEOTIDE SEQUENCE [LARGE SCALE GENOMIC DNA]</scope>
    <source>
        <strain evidence="3">CCM 8936</strain>
    </source>
</reference>
<evidence type="ECO:0008006" key="4">
    <source>
        <dbReference type="Google" id="ProtNLM"/>
    </source>
</evidence>
<comment type="caution">
    <text evidence="2">The sequence shown here is derived from an EMBL/GenBank/DDBJ whole genome shotgun (WGS) entry which is preliminary data.</text>
</comment>
<feature type="signal peptide" evidence="1">
    <location>
        <begin position="1"/>
        <end position="24"/>
    </location>
</feature>
<dbReference type="Proteomes" id="UP001597251">
    <property type="component" value="Unassembled WGS sequence"/>
</dbReference>
<accession>A0ABW4BV18</accession>
<organism evidence="2 3">
    <name type="scientific">Companilactobacillus keshanensis</name>
    <dbReference type="NCBI Taxonomy" id="2486003"/>
    <lineage>
        <taxon>Bacteria</taxon>
        <taxon>Bacillati</taxon>
        <taxon>Bacillota</taxon>
        <taxon>Bacilli</taxon>
        <taxon>Lactobacillales</taxon>
        <taxon>Lactobacillaceae</taxon>
        <taxon>Companilactobacillus</taxon>
    </lineage>
</organism>
<evidence type="ECO:0000313" key="3">
    <source>
        <dbReference type="Proteomes" id="UP001597251"/>
    </source>
</evidence>
<gene>
    <name evidence="2" type="ORF">ACFQ42_06065</name>
</gene>
<protein>
    <recommendedName>
        <fullName evidence="4">DUF4352 domain-containing protein</fullName>
    </recommendedName>
</protein>
<proteinExistence type="predicted"/>
<sequence length="143" mass="16429">MKKAAGILSIFLLLFLAGCSTVKSPEESNTKEQAVNYQSLPKREKRDIYFKFHKSKSKSDYAVSMTVKNNSKKDVRFYLTKFMIMNSYDSDLEISSGLHKVIVVEPNSKVTVNNLFDHISHMIFDDSSGYYYLDNNHLLANVR</sequence>